<organism evidence="1 2">
    <name type="scientific">Suillus fuscotomentosus</name>
    <dbReference type="NCBI Taxonomy" id="1912939"/>
    <lineage>
        <taxon>Eukaryota</taxon>
        <taxon>Fungi</taxon>
        <taxon>Dikarya</taxon>
        <taxon>Basidiomycota</taxon>
        <taxon>Agaricomycotina</taxon>
        <taxon>Agaricomycetes</taxon>
        <taxon>Agaricomycetidae</taxon>
        <taxon>Boletales</taxon>
        <taxon>Suillineae</taxon>
        <taxon>Suillaceae</taxon>
        <taxon>Suillus</taxon>
    </lineage>
</organism>
<reference evidence="1" key="1">
    <citation type="journal article" date="2020" name="New Phytol.">
        <title>Comparative genomics reveals dynamic genome evolution in host specialist ectomycorrhizal fungi.</title>
        <authorList>
            <person name="Lofgren L.A."/>
            <person name="Nguyen N.H."/>
            <person name="Vilgalys R."/>
            <person name="Ruytinx J."/>
            <person name="Liao H.L."/>
            <person name="Branco S."/>
            <person name="Kuo A."/>
            <person name="LaButti K."/>
            <person name="Lipzen A."/>
            <person name="Andreopoulos W."/>
            <person name="Pangilinan J."/>
            <person name="Riley R."/>
            <person name="Hundley H."/>
            <person name="Na H."/>
            <person name="Barry K."/>
            <person name="Grigoriev I.V."/>
            <person name="Stajich J.E."/>
            <person name="Kennedy P.G."/>
        </authorList>
    </citation>
    <scope>NUCLEOTIDE SEQUENCE</scope>
    <source>
        <strain evidence="1">FC203</strain>
    </source>
</reference>
<name>A0AAD4HE01_9AGAM</name>
<evidence type="ECO:0000313" key="1">
    <source>
        <dbReference type="EMBL" id="KAG1893098.1"/>
    </source>
</evidence>
<keyword evidence="2" id="KW-1185">Reference proteome</keyword>
<protein>
    <submittedName>
        <fullName evidence="1">Uncharacterized protein</fullName>
    </submittedName>
</protein>
<dbReference type="AlphaFoldDB" id="A0AAD4HE01"/>
<dbReference type="RefSeq" id="XP_041218674.1">
    <property type="nucleotide sequence ID" value="XM_041368375.1"/>
</dbReference>
<dbReference type="GeneID" id="64662673"/>
<evidence type="ECO:0000313" key="2">
    <source>
        <dbReference type="Proteomes" id="UP001195769"/>
    </source>
</evidence>
<dbReference type="EMBL" id="JABBWK010000108">
    <property type="protein sequence ID" value="KAG1893098.1"/>
    <property type="molecule type" value="Genomic_DNA"/>
</dbReference>
<gene>
    <name evidence="1" type="ORF">F5891DRAFT_1196821</name>
</gene>
<dbReference type="Proteomes" id="UP001195769">
    <property type="component" value="Unassembled WGS sequence"/>
</dbReference>
<sequence>MSFEPLHYVPNDPSSCTRLRSTTRPAVAGQSHRIYPYSRIASVGHGGSSKCSKSASVPSASMTSQVDSIAEISSTKVEKQPLKDFSPTEQLALTWVKRQAILNSVTTNGWLRNTTQVQKKAVIGYISEIVSQANLKFACDIETTSKVVKWVIKALSDDRKQLAQTSENFVGCQYLHMSDPAASPEDCQTYMENRRREVLDPEAPFSYYLHGHEITNMSVFVLLFANPGMEEAHIHHWYRSPNTPLRDEDMRNQMMTTPTQMLAHSAAAMILAIRRTLSGKTTVSGKPARFGMELHADYQDAVHQAILLALVSPIHGPALAAHLIALHGRGMKALHGAIGLDVSVKPVHNPVTSEDLEIVQQALQLAADAAQPSTMHSPMSQSLAATAQSTTAFSSPTTTIDPRLISLHAPAVREDFGDDFLAFSQGYLDM</sequence>
<accession>A0AAD4HE01</accession>
<proteinExistence type="predicted"/>
<comment type="caution">
    <text evidence="1">The sequence shown here is derived from an EMBL/GenBank/DDBJ whole genome shotgun (WGS) entry which is preliminary data.</text>
</comment>